<dbReference type="STRING" id="1396826.PHA8399_03801"/>
<dbReference type="AlphaFoldDB" id="A0A0P1HDD1"/>
<dbReference type="PANTHER" id="PTHR21197">
    <property type="entry name" value="UDP-GALACTOPYRANOSE MUTASE"/>
    <property type="match status" value="1"/>
</dbReference>
<proteinExistence type="inferred from homology"/>
<dbReference type="SUPFAM" id="SSF54373">
    <property type="entry name" value="FAD-linked reductases, C-terminal domain"/>
    <property type="match status" value="1"/>
</dbReference>
<dbReference type="EMBL" id="CYSR01000032">
    <property type="protein sequence ID" value="CUI01655.1"/>
    <property type="molecule type" value="Genomic_DNA"/>
</dbReference>
<organism evidence="7 8">
    <name type="scientific">Leisingera aquaemixtae</name>
    <dbReference type="NCBI Taxonomy" id="1396826"/>
    <lineage>
        <taxon>Bacteria</taxon>
        <taxon>Pseudomonadati</taxon>
        <taxon>Pseudomonadota</taxon>
        <taxon>Alphaproteobacteria</taxon>
        <taxon>Rhodobacterales</taxon>
        <taxon>Roseobacteraceae</taxon>
        <taxon>Leisingera</taxon>
    </lineage>
</organism>
<dbReference type="GO" id="GO:0005829">
    <property type="term" value="C:cytosol"/>
    <property type="evidence" value="ECO:0007669"/>
    <property type="project" value="TreeGrafter"/>
</dbReference>
<keyword evidence="4" id="KW-0274">FAD</keyword>
<evidence type="ECO:0000256" key="4">
    <source>
        <dbReference type="ARBA" id="ARBA00022827"/>
    </source>
</evidence>
<dbReference type="PANTHER" id="PTHR21197:SF0">
    <property type="entry name" value="UDP-GALACTOPYRANOSE MUTASE"/>
    <property type="match status" value="1"/>
</dbReference>
<dbReference type="Proteomes" id="UP000051326">
    <property type="component" value="Unassembled WGS sequence"/>
</dbReference>
<evidence type="ECO:0000256" key="2">
    <source>
        <dbReference type="ARBA" id="ARBA00009321"/>
    </source>
</evidence>
<reference evidence="7 8" key="1">
    <citation type="submission" date="2015-09" db="EMBL/GenBank/DDBJ databases">
        <authorList>
            <consortium name="Swine Surveillance"/>
        </authorList>
    </citation>
    <scope>NUCLEOTIDE SEQUENCE [LARGE SCALE GENOMIC DNA]</scope>
    <source>
        <strain evidence="7 8">CECT 8399</strain>
    </source>
</reference>
<dbReference type="InterPro" id="IPR004379">
    <property type="entry name" value="UDP-GALP_mutase"/>
</dbReference>
<dbReference type="Pfam" id="PF13450">
    <property type="entry name" value="NAD_binding_8"/>
    <property type="match status" value="1"/>
</dbReference>
<comment type="similarity">
    <text evidence="2">Belongs to the UDP-galactopyranose/dTDP-fucopyranose mutase family.</text>
</comment>
<keyword evidence="5 7" id="KW-0413">Isomerase</keyword>
<protein>
    <submittedName>
        <fullName evidence="7">UDP-galactopyranose mutase</fullName>
        <ecNumber evidence="7">5.4.99.9</ecNumber>
    </submittedName>
</protein>
<dbReference type="Gene3D" id="3.40.50.720">
    <property type="entry name" value="NAD(P)-binding Rossmann-like Domain"/>
    <property type="match status" value="3"/>
</dbReference>
<evidence type="ECO:0000256" key="1">
    <source>
        <dbReference type="ARBA" id="ARBA00001974"/>
    </source>
</evidence>
<gene>
    <name evidence="7" type="primary">rfbD_2</name>
    <name evidence="7" type="ORF">PHA8399_03801</name>
</gene>
<evidence type="ECO:0000313" key="8">
    <source>
        <dbReference type="Proteomes" id="UP000051326"/>
    </source>
</evidence>
<dbReference type="NCBIfam" id="TIGR00031">
    <property type="entry name" value="UDP-GALP_mutase"/>
    <property type="match status" value="1"/>
</dbReference>
<dbReference type="GO" id="GO:0050660">
    <property type="term" value="F:flavin adenine dinucleotide binding"/>
    <property type="evidence" value="ECO:0007669"/>
    <property type="project" value="TreeGrafter"/>
</dbReference>
<feature type="domain" description="UDP-galactopyranose mutase C-terminal" evidence="6">
    <location>
        <begin position="153"/>
        <end position="352"/>
    </location>
</feature>
<evidence type="ECO:0000256" key="3">
    <source>
        <dbReference type="ARBA" id="ARBA00022630"/>
    </source>
</evidence>
<accession>A0A0P1HDD1</accession>
<dbReference type="Pfam" id="PF03275">
    <property type="entry name" value="GLF"/>
    <property type="match status" value="1"/>
</dbReference>
<dbReference type="RefSeq" id="WP_058287651.1">
    <property type="nucleotide sequence ID" value="NZ_CYSR01000032.1"/>
</dbReference>
<name>A0A0P1HDD1_9RHOB</name>
<dbReference type="SUPFAM" id="SSF51971">
    <property type="entry name" value="Nucleotide-binding domain"/>
    <property type="match status" value="1"/>
</dbReference>
<dbReference type="InterPro" id="IPR015899">
    <property type="entry name" value="UDP-GalPyranose_mutase_C"/>
</dbReference>
<dbReference type="EC" id="5.4.99.9" evidence="7"/>
<evidence type="ECO:0000256" key="5">
    <source>
        <dbReference type="ARBA" id="ARBA00023235"/>
    </source>
</evidence>
<comment type="cofactor">
    <cofactor evidence="1">
        <name>FAD</name>
        <dbReference type="ChEBI" id="CHEBI:57692"/>
    </cofactor>
</comment>
<evidence type="ECO:0000259" key="6">
    <source>
        <dbReference type="Pfam" id="PF03275"/>
    </source>
</evidence>
<evidence type="ECO:0000313" key="7">
    <source>
        <dbReference type="EMBL" id="CUI01655.1"/>
    </source>
</evidence>
<sequence>MNILCVGAGLSGAVIGRHLAEAGHQITVVDSRSHAGGNCHTERDAETGVMVHVYGPHIFHTDDAEVWDYVNRFETFKPYKNRVKSTTRGLSGEQEVFSLPVNLHTINQFFRKTMRPEEAHDFIVNEQADTTIEDPQTFEEQAMRFVGKDLYEAFFKGYTIKQWGMHPSELPASILKRLPVRFNYDDNYFFHQFQGMPENGYTPMIEKILDHANITVQLETEFTPETGAEYDHVFYSGPLDGYFGYRLGRLGYRTLDFERFTHEGDYQGCAVMNYGEEEVPFTRITEHKHFAPWEEHEGSVLYREFSRLAEPGDIPYYPIRQVKEKALLADYVKLAEETKGVTFVGRLATYRYLDMDVTIREALDAARGFASCLETGEAAPAFFTAPL</sequence>
<dbReference type="GO" id="GO:0008767">
    <property type="term" value="F:UDP-galactopyranose mutase activity"/>
    <property type="evidence" value="ECO:0007669"/>
    <property type="project" value="UniProtKB-EC"/>
</dbReference>
<keyword evidence="3" id="KW-0285">Flavoprotein</keyword>